<evidence type="ECO:0000256" key="1">
    <source>
        <dbReference type="SAM" id="MobiDB-lite"/>
    </source>
</evidence>
<sequence length="76" mass="8408">MQVVPVKSHVLVHTIEDVLRQPHKLQLQNGKAISTVDEEAGKPAFLGGRQPGRGQEVKKEEAQRRVMSMSRVGHDG</sequence>
<comment type="caution">
    <text evidence="2">The sequence shown here is derived from an EMBL/GenBank/DDBJ whole genome shotgun (WGS) entry which is preliminary data.</text>
</comment>
<feature type="region of interest" description="Disordered" evidence="1">
    <location>
        <begin position="40"/>
        <end position="76"/>
    </location>
</feature>
<gene>
    <name evidence="2" type="ORF">NDU88_005898</name>
</gene>
<keyword evidence="3" id="KW-1185">Reference proteome</keyword>
<reference evidence="2" key="1">
    <citation type="journal article" date="2022" name="bioRxiv">
        <title>Sequencing and chromosome-scale assembly of the giantPleurodeles waltlgenome.</title>
        <authorList>
            <person name="Brown T."/>
            <person name="Elewa A."/>
            <person name="Iarovenko S."/>
            <person name="Subramanian E."/>
            <person name="Araus A.J."/>
            <person name="Petzold A."/>
            <person name="Susuki M."/>
            <person name="Suzuki K.-i.T."/>
            <person name="Hayashi T."/>
            <person name="Toyoda A."/>
            <person name="Oliveira C."/>
            <person name="Osipova E."/>
            <person name="Leigh N.D."/>
            <person name="Simon A."/>
            <person name="Yun M.H."/>
        </authorList>
    </citation>
    <scope>NUCLEOTIDE SEQUENCE</scope>
    <source>
        <strain evidence="2">20211129_DDA</strain>
        <tissue evidence="2">Liver</tissue>
    </source>
</reference>
<organism evidence="2 3">
    <name type="scientific">Pleurodeles waltl</name>
    <name type="common">Iberian ribbed newt</name>
    <dbReference type="NCBI Taxonomy" id="8319"/>
    <lineage>
        <taxon>Eukaryota</taxon>
        <taxon>Metazoa</taxon>
        <taxon>Chordata</taxon>
        <taxon>Craniata</taxon>
        <taxon>Vertebrata</taxon>
        <taxon>Euteleostomi</taxon>
        <taxon>Amphibia</taxon>
        <taxon>Batrachia</taxon>
        <taxon>Caudata</taxon>
        <taxon>Salamandroidea</taxon>
        <taxon>Salamandridae</taxon>
        <taxon>Pleurodelinae</taxon>
        <taxon>Pleurodeles</taxon>
    </lineage>
</organism>
<dbReference type="EMBL" id="JANPWB010000002">
    <property type="protein sequence ID" value="KAJ1210535.1"/>
    <property type="molecule type" value="Genomic_DNA"/>
</dbReference>
<evidence type="ECO:0000313" key="3">
    <source>
        <dbReference type="Proteomes" id="UP001066276"/>
    </source>
</evidence>
<name>A0AAV7WCC9_PLEWA</name>
<accession>A0AAV7WCC9</accession>
<dbReference type="AlphaFoldDB" id="A0AAV7WCC9"/>
<dbReference type="Proteomes" id="UP001066276">
    <property type="component" value="Chromosome 1_2"/>
</dbReference>
<proteinExistence type="predicted"/>
<feature type="compositionally biased region" description="Basic and acidic residues" evidence="1">
    <location>
        <begin position="55"/>
        <end position="64"/>
    </location>
</feature>
<evidence type="ECO:0000313" key="2">
    <source>
        <dbReference type="EMBL" id="KAJ1210535.1"/>
    </source>
</evidence>
<protein>
    <submittedName>
        <fullName evidence="2">Uncharacterized protein</fullName>
    </submittedName>
</protein>